<evidence type="ECO:0000313" key="8">
    <source>
        <dbReference type="EMBL" id="PSC69763.1"/>
    </source>
</evidence>
<evidence type="ECO:0000256" key="6">
    <source>
        <dbReference type="SAM" id="SignalP"/>
    </source>
</evidence>
<dbReference type="Pfam" id="PF02263">
    <property type="entry name" value="GBP"/>
    <property type="match status" value="1"/>
</dbReference>
<dbReference type="Gene3D" id="1.20.1000.10">
    <property type="entry name" value="Guanylate-binding protein, C-terminal domain"/>
    <property type="match status" value="1"/>
</dbReference>
<evidence type="ECO:0000313" key="9">
    <source>
        <dbReference type="Proteomes" id="UP000239649"/>
    </source>
</evidence>
<dbReference type="Pfam" id="PF02841">
    <property type="entry name" value="GBP_C"/>
    <property type="match status" value="1"/>
</dbReference>
<keyword evidence="3" id="KW-0342">GTP-binding</keyword>
<organism evidence="8 9">
    <name type="scientific">Micractinium conductrix</name>
    <dbReference type="NCBI Taxonomy" id="554055"/>
    <lineage>
        <taxon>Eukaryota</taxon>
        <taxon>Viridiplantae</taxon>
        <taxon>Chlorophyta</taxon>
        <taxon>core chlorophytes</taxon>
        <taxon>Trebouxiophyceae</taxon>
        <taxon>Chlorellales</taxon>
        <taxon>Chlorellaceae</taxon>
        <taxon>Chlorella clade</taxon>
        <taxon>Micractinium</taxon>
    </lineage>
</organism>
<sequence>MTSTGVLAACLFLLVATPSPVGAADDVRHPFAIVQPLDDRSKLAVQAEGLERLRAIKGSVCPMAVIGPYRSGKSFTLNQLMGVRCDEGFGVGHTRLTQTKGVWMWGEPTEVTLPDGTTTNLLFIDTEGFESTGKADSYDDRIFALSALMSQILVYNLPESIRESDLEKLSFAVELSKAFYSTDSGAGAGGSSNSGEGGGAAGNGADALPVQPGNMVWLIQRDFLQGKTLEQTLSDALQPVPNPHEDPGITQLNRIRESLHLIAANSTAVGLPQPHLDRTRLCELGDEAFEPAYLTKREELKQLLRGMARPKIVQGKPLDGPGLADLIQQVVEGLNERDIPTAGSLVEYFNKELVQGCRDTYVQQLERLPLPVEGAELEAAHEAARAAAVARFERERFGGQLAALRAALEAAIEREHSARTTANTLASSAVCERAEMACEEELDRQARQALPSSGRFKARYDRCAAAFTKVCVGPALANNKDRLAKAWARESARFERDYNDRLLSGMVMISLCAILAFRFAVRLQLGETAGWVAFIFLQVYPRTFIGESSMYDRGWWRLLVRGWEAVVFNPVMDLERVGLPLLVCSCVAALTKRWWLPQARAWWRGCRLRSAAGKQRLSGLDRDLDV</sequence>
<dbReference type="InterPro" id="IPR036543">
    <property type="entry name" value="Guanylate-bd_C_sf"/>
</dbReference>
<keyword evidence="6" id="KW-0732">Signal</keyword>
<dbReference type="SUPFAM" id="SSF48340">
    <property type="entry name" value="Interferon-induced guanylate-binding protein 1 (GBP1), C-terminal domain"/>
    <property type="match status" value="1"/>
</dbReference>
<feature type="domain" description="GB1/RHD3-type G" evidence="7">
    <location>
        <begin position="57"/>
        <end position="171"/>
    </location>
</feature>
<gene>
    <name evidence="8" type="ORF">C2E20_6712</name>
</gene>
<evidence type="ECO:0000256" key="1">
    <source>
        <dbReference type="ARBA" id="ARBA00022741"/>
    </source>
</evidence>
<dbReference type="InterPro" id="IPR015894">
    <property type="entry name" value="Guanylate-bd_N"/>
</dbReference>
<evidence type="ECO:0000256" key="4">
    <source>
        <dbReference type="PROSITE-ProRule" id="PRU01052"/>
    </source>
</evidence>
<comment type="caution">
    <text evidence="8">The sequence shown here is derived from an EMBL/GenBank/DDBJ whole genome shotgun (WGS) entry which is preliminary data.</text>
</comment>
<dbReference type="GO" id="GO:0005525">
    <property type="term" value="F:GTP binding"/>
    <property type="evidence" value="ECO:0007669"/>
    <property type="project" value="UniProtKB-KW"/>
</dbReference>
<evidence type="ECO:0000256" key="3">
    <source>
        <dbReference type="ARBA" id="ARBA00023134"/>
    </source>
</evidence>
<feature type="chain" id="PRO_5015194069" evidence="6">
    <location>
        <begin position="24"/>
        <end position="626"/>
    </location>
</feature>
<keyword evidence="9" id="KW-1185">Reference proteome</keyword>
<feature type="signal peptide" evidence="6">
    <location>
        <begin position="1"/>
        <end position="23"/>
    </location>
</feature>
<keyword evidence="1" id="KW-0547">Nucleotide-binding</keyword>
<dbReference type="OrthoDB" id="7788754at2759"/>
<accession>A0A2P6V6P9</accession>
<comment type="similarity">
    <text evidence="4">Belongs to the TRAFAC class dynamin-like GTPase superfamily. GB1/RHD3 GTPase family.</text>
</comment>
<dbReference type="AlphaFoldDB" id="A0A2P6V6P9"/>
<evidence type="ECO:0000259" key="7">
    <source>
        <dbReference type="PROSITE" id="PS51715"/>
    </source>
</evidence>
<keyword evidence="2" id="KW-0378">Hydrolase</keyword>
<dbReference type="STRING" id="554055.A0A2P6V6P9"/>
<dbReference type="Proteomes" id="UP000239649">
    <property type="component" value="Unassembled WGS sequence"/>
</dbReference>
<dbReference type="InterPro" id="IPR003191">
    <property type="entry name" value="Guanylate-bd/ATL_C"/>
</dbReference>
<dbReference type="GO" id="GO:0003924">
    <property type="term" value="F:GTPase activity"/>
    <property type="evidence" value="ECO:0007669"/>
    <property type="project" value="InterPro"/>
</dbReference>
<feature type="compositionally biased region" description="Gly residues" evidence="5">
    <location>
        <begin position="186"/>
        <end position="202"/>
    </location>
</feature>
<proteinExistence type="inferred from homology"/>
<feature type="region of interest" description="Disordered" evidence="5">
    <location>
        <begin position="183"/>
        <end position="206"/>
    </location>
</feature>
<dbReference type="Gene3D" id="3.40.50.300">
    <property type="entry name" value="P-loop containing nucleotide triphosphate hydrolases"/>
    <property type="match status" value="1"/>
</dbReference>
<dbReference type="EMBL" id="LHPF02000024">
    <property type="protein sequence ID" value="PSC69763.1"/>
    <property type="molecule type" value="Genomic_DNA"/>
</dbReference>
<dbReference type="InterPro" id="IPR027417">
    <property type="entry name" value="P-loop_NTPase"/>
</dbReference>
<evidence type="ECO:0000256" key="5">
    <source>
        <dbReference type="SAM" id="MobiDB-lite"/>
    </source>
</evidence>
<evidence type="ECO:0000256" key="2">
    <source>
        <dbReference type="ARBA" id="ARBA00022801"/>
    </source>
</evidence>
<dbReference type="PROSITE" id="PS51715">
    <property type="entry name" value="G_GB1_RHD3"/>
    <property type="match status" value="1"/>
</dbReference>
<reference evidence="8 9" key="1">
    <citation type="journal article" date="2018" name="Plant J.">
        <title>Genome sequences of Chlorella sorokiniana UTEX 1602 and Micractinium conductrix SAG 241.80: implications to maltose excretion by a green alga.</title>
        <authorList>
            <person name="Arriola M.B."/>
            <person name="Velmurugan N."/>
            <person name="Zhang Y."/>
            <person name="Plunkett M.H."/>
            <person name="Hondzo H."/>
            <person name="Barney B.M."/>
        </authorList>
    </citation>
    <scope>NUCLEOTIDE SEQUENCE [LARGE SCALE GENOMIC DNA]</scope>
    <source>
        <strain evidence="8 9">SAG 241.80</strain>
    </source>
</reference>
<dbReference type="SUPFAM" id="SSF52540">
    <property type="entry name" value="P-loop containing nucleoside triphosphate hydrolases"/>
    <property type="match status" value="1"/>
</dbReference>
<dbReference type="PANTHER" id="PTHR10751">
    <property type="entry name" value="GUANYLATE BINDING PROTEIN"/>
    <property type="match status" value="1"/>
</dbReference>
<dbReference type="InterPro" id="IPR030386">
    <property type="entry name" value="G_GB1_RHD3_dom"/>
</dbReference>
<name>A0A2P6V6P9_9CHLO</name>
<protein>
    <submittedName>
        <fullName evidence="8">Guanylate-binding 4 isoform X1</fullName>
    </submittedName>
</protein>